<keyword evidence="7" id="KW-1185">Reference proteome</keyword>
<reference evidence="6 7" key="1">
    <citation type="submission" date="2023-08" db="EMBL/GenBank/DDBJ databases">
        <title>The whole genome sequence of Lysobacter yananisis.</title>
        <authorList>
            <person name="Sun H."/>
        </authorList>
    </citation>
    <scope>NUCLEOTIDE SEQUENCE [LARGE SCALE GENOMIC DNA]</scope>
    <source>
        <strain evidence="6 7">SNNU513</strain>
    </source>
</reference>
<comment type="similarity">
    <text evidence="2">Belongs to the RdgC family.</text>
</comment>
<comment type="subcellular location">
    <subcellularLocation>
        <location evidence="1">Cytoplasm</location>
        <location evidence="1">Nucleoid</location>
    </subcellularLocation>
</comment>
<evidence type="ECO:0000256" key="2">
    <source>
        <dbReference type="ARBA" id="ARBA00008657"/>
    </source>
</evidence>
<dbReference type="RefSeq" id="WP_309152119.1">
    <property type="nucleotide sequence ID" value="NZ_CP133568.1"/>
</dbReference>
<dbReference type="NCBIfam" id="NF001464">
    <property type="entry name" value="PRK00321.1-5"/>
    <property type="match status" value="1"/>
</dbReference>
<evidence type="ECO:0000256" key="1">
    <source>
        <dbReference type="ARBA" id="ARBA00004453"/>
    </source>
</evidence>
<dbReference type="PANTHER" id="PTHR38103">
    <property type="entry name" value="RECOMBINATION-ASSOCIATED PROTEIN RDGC"/>
    <property type="match status" value="1"/>
</dbReference>
<dbReference type="InterPro" id="IPR007476">
    <property type="entry name" value="RdgC"/>
</dbReference>
<dbReference type="EMBL" id="CP133568">
    <property type="protein sequence ID" value="WMT03342.1"/>
    <property type="molecule type" value="Genomic_DNA"/>
</dbReference>
<evidence type="ECO:0000256" key="4">
    <source>
        <dbReference type="ARBA" id="ARBA00022490"/>
    </source>
</evidence>
<sequence>MFFRSITFFRFPAGLDLAGLDAALRSCWLKPVGHLELASSGFVSPLGRGYDDATVRCGDAVWLTVGGEEKVLPPAAIDKVLNERLEALYAQHGRRPGGRARAQLRETIVHELLPRAMVKPTRLDAYLDLRCGFLAVDSGSRRAAEELVSTLRGALGHFPALPLNAEVAPRSILTGWVAGEPLPAGWTLGEDCNLQDAADGGSAVKCYRIDLLSDEVAEHLRAGRQATRLALVQADRVAFDLDESLVVRKLRFLDGALDVLADAEQDGLRAEIDARFALMSGEVRGLFLTMQTALKLSAMEP</sequence>
<organism evidence="6 7">
    <name type="scientific">Lysobacter yananisis</name>
    <dbReference type="NCBI Taxonomy" id="1003114"/>
    <lineage>
        <taxon>Bacteria</taxon>
        <taxon>Pseudomonadati</taxon>
        <taxon>Pseudomonadota</taxon>
        <taxon>Gammaproteobacteria</taxon>
        <taxon>Lysobacterales</taxon>
        <taxon>Lysobacteraceae</taxon>
        <taxon>Lysobacter</taxon>
    </lineage>
</organism>
<evidence type="ECO:0000256" key="3">
    <source>
        <dbReference type="ARBA" id="ARBA00022296"/>
    </source>
</evidence>
<dbReference type="Proteomes" id="UP001229313">
    <property type="component" value="Chromosome"/>
</dbReference>
<protein>
    <recommendedName>
        <fullName evidence="3">Recombination-associated protein RdgC</fullName>
    </recommendedName>
</protein>
<keyword evidence="5" id="KW-0233">DNA recombination</keyword>
<gene>
    <name evidence="6" type="ORF">RDV84_00355</name>
</gene>
<evidence type="ECO:0000256" key="5">
    <source>
        <dbReference type="ARBA" id="ARBA00023172"/>
    </source>
</evidence>
<proteinExistence type="inferred from homology"/>
<name>A0ABY9PBW6_9GAMM</name>
<dbReference type="PANTHER" id="PTHR38103:SF1">
    <property type="entry name" value="RECOMBINATION-ASSOCIATED PROTEIN RDGC"/>
    <property type="match status" value="1"/>
</dbReference>
<evidence type="ECO:0000313" key="6">
    <source>
        <dbReference type="EMBL" id="WMT03342.1"/>
    </source>
</evidence>
<accession>A0ABY9PBW6</accession>
<evidence type="ECO:0000313" key="7">
    <source>
        <dbReference type="Proteomes" id="UP001229313"/>
    </source>
</evidence>
<keyword evidence="4" id="KW-0963">Cytoplasm</keyword>
<dbReference type="Pfam" id="PF04381">
    <property type="entry name" value="RdgC"/>
    <property type="match status" value="1"/>
</dbReference>